<sequence length="420" mass="46681">MSSSKITLELSQVFGNYQRQTSAKGNCCSSPIQCLEDQALMSSACDQLTCTTGVIIWDRCNPTSKGHVGKVQDRIAAMKHGSTVQIINAVFPNFQVYRELVTLTVSNAGPAIIIRNSHVARDEFPKLVAIRNKNISNCVTRKLIDIDGSVKKDLRIKLLKLEAAALSNCHPITSTEPPCANNQTEFPNMGLPTIVQDVEVCSEKWKHIAIGLAVVSIFFALATLILIFCVKRERKFSRDAIKIDYADYLSVKDAWDDQKRKTLREEEKAQEPVAVSMKEFKKEPSKKSIKSKKVNEKSLKSSKKGSSNKVVSKKGESKKDKKPESLQNSKKKVMDNTQRNTVRSLKPEAEPPVLNPSAEKTEAEPILNPSAEKIEAEPPILNPSAEKTELEPANPKSKKEIKPDADLKSEKEKSKSREPI</sequence>
<dbReference type="AlphaFoldDB" id="A0A8S1HD83"/>
<dbReference type="Proteomes" id="UP000835052">
    <property type="component" value="Unassembled WGS sequence"/>
</dbReference>
<keyword evidence="4" id="KW-1185">Reference proteome</keyword>
<comment type="caution">
    <text evidence="3">The sequence shown here is derived from an EMBL/GenBank/DDBJ whole genome shotgun (WGS) entry which is preliminary data.</text>
</comment>
<name>A0A8S1HD83_9PELO</name>
<evidence type="ECO:0000313" key="3">
    <source>
        <dbReference type="EMBL" id="CAD6193789.1"/>
    </source>
</evidence>
<keyword evidence="2" id="KW-1133">Transmembrane helix</keyword>
<feature type="region of interest" description="Disordered" evidence="1">
    <location>
        <begin position="263"/>
        <end position="420"/>
    </location>
</feature>
<accession>A0A8S1HD83</accession>
<organism evidence="3 4">
    <name type="scientific">Caenorhabditis auriculariae</name>
    <dbReference type="NCBI Taxonomy" id="2777116"/>
    <lineage>
        <taxon>Eukaryota</taxon>
        <taxon>Metazoa</taxon>
        <taxon>Ecdysozoa</taxon>
        <taxon>Nematoda</taxon>
        <taxon>Chromadorea</taxon>
        <taxon>Rhabditida</taxon>
        <taxon>Rhabditina</taxon>
        <taxon>Rhabditomorpha</taxon>
        <taxon>Rhabditoidea</taxon>
        <taxon>Rhabditidae</taxon>
        <taxon>Peloderinae</taxon>
        <taxon>Caenorhabditis</taxon>
    </lineage>
</organism>
<proteinExistence type="predicted"/>
<feature type="transmembrane region" description="Helical" evidence="2">
    <location>
        <begin position="208"/>
        <end position="230"/>
    </location>
</feature>
<gene>
    <name evidence="3" type="ORF">CAUJ_LOCUS9708</name>
</gene>
<evidence type="ECO:0000313" key="4">
    <source>
        <dbReference type="Proteomes" id="UP000835052"/>
    </source>
</evidence>
<keyword evidence="2" id="KW-0812">Transmembrane</keyword>
<evidence type="ECO:0000256" key="1">
    <source>
        <dbReference type="SAM" id="MobiDB-lite"/>
    </source>
</evidence>
<protein>
    <submittedName>
        <fullName evidence="3">Uncharacterized protein</fullName>
    </submittedName>
</protein>
<dbReference type="EMBL" id="CAJGYM010000038">
    <property type="protein sequence ID" value="CAD6193789.1"/>
    <property type="molecule type" value="Genomic_DNA"/>
</dbReference>
<feature type="compositionally biased region" description="Basic and acidic residues" evidence="1">
    <location>
        <begin position="313"/>
        <end position="324"/>
    </location>
</feature>
<feature type="compositionally biased region" description="Basic and acidic residues" evidence="1">
    <location>
        <begin position="397"/>
        <end position="420"/>
    </location>
</feature>
<keyword evidence="2" id="KW-0472">Membrane</keyword>
<reference evidence="3" key="1">
    <citation type="submission" date="2020-10" db="EMBL/GenBank/DDBJ databases">
        <authorList>
            <person name="Kikuchi T."/>
        </authorList>
    </citation>
    <scope>NUCLEOTIDE SEQUENCE</scope>
    <source>
        <strain evidence="3">NKZ352</strain>
    </source>
</reference>
<evidence type="ECO:0000256" key="2">
    <source>
        <dbReference type="SAM" id="Phobius"/>
    </source>
</evidence>